<comment type="caution">
    <text evidence="2">The sequence shown here is derived from an EMBL/GenBank/DDBJ whole genome shotgun (WGS) entry which is preliminary data.</text>
</comment>
<dbReference type="RefSeq" id="WP_140576347.1">
    <property type="nucleotide sequence ID" value="NZ_JAMYMY010000017.1"/>
</dbReference>
<dbReference type="EMBL" id="JAMYPJ010000014">
    <property type="protein sequence ID" value="MER8933721.1"/>
    <property type="molecule type" value="Genomic_DNA"/>
</dbReference>
<proteinExistence type="predicted"/>
<keyword evidence="1" id="KW-0732">Signal</keyword>
<dbReference type="Proteomes" id="UP001464387">
    <property type="component" value="Unassembled WGS sequence"/>
</dbReference>
<protein>
    <submittedName>
        <fullName evidence="2">TIGR02301 family protein</fullName>
    </submittedName>
</protein>
<reference evidence="2 3" key="1">
    <citation type="journal article" date="2024" name="Proc. Natl. Acad. Sci. U.S.A.">
        <title>The evolutionary genomics of adaptation to stress in wild rhizobium bacteria.</title>
        <authorList>
            <person name="Kehlet-Delgado H."/>
            <person name="Montoya A.P."/>
            <person name="Jensen K.T."/>
            <person name="Wendlandt C.E."/>
            <person name="Dexheimer C."/>
            <person name="Roberts M."/>
            <person name="Torres Martinez L."/>
            <person name="Friesen M.L."/>
            <person name="Griffitts J.S."/>
            <person name="Porter S.S."/>
        </authorList>
    </citation>
    <scope>NUCLEOTIDE SEQUENCE [LARGE SCALE GENOMIC DNA]</scope>
    <source>
        <strain evidence="2 3">M0729</strain>
    </source>
</reference>
<feature type="signal peptide" evidence="1">
    <location>
        <begin position="1"/>
        <end position="19"/>
    </location>
</feature>
<evidence type="ECO:0000313" key="2">
    <source>
        <dbReference type="EMBL" id="MER8933721.1"/>
    </source>
</evidence>
<gene>
    <name evidence="2" type="ORF">NKI33_12175</name>
</gene>
<keyword evidence="3" id="KW-1185">Reference proteome</keyword>
<organism evidence="2 3">
    <name type="scientific">Mesorhizobium opportunistum</name>
    <dbReference type="NCBI Taxonomy" id="593909"/>
    <lineage>
        <taxon>Bacteria</taxon>
        <taxon>Pseudomonadati</taxon>
        <taxon>Pseudomonadota</taxon>
        <taxon>Alphaproteobacteria</taxon>
        <taxon>Hyphomicrobiales</taxon>
        <taxon>Phyllobacteriaceae</taxon>
        <taxon>Mesorhizobium</taxon>
    </lineage>
</organism>
<sequence length="125" mass="13772">MSRTSLLVVLCLAASTAVAARPASSAEAPFEPGLMRLAEVLGSLHFLRNLCGEKGDQWRVEMEKLLDSENPDAERRARFIASFNRGYRSFGGTYTQCTASATEAISRYMKEGETLTRDIASRYGN</sequence>
<evidence type="ECO:0000313" key="3">
    <source>
        <dbReference type="Proteomes" id="UP001464387"/>
    </source>
</evidence>
<evidence type="ECO:0000256" key="1">
    <source>
        <dbReference type="SAM" id="SignalP"/>
    </source>
</evidence>
<dbReference type="InterPro" id="IPR012645">
    <property type="entry name" value="CHP02301"/>
</dbReference>
<accession>A0ABV1YEW8</accession>
<feature type="chain" id="PRO_5047064987" evidence="1">
    <location>
        <begin position="20"/>
        <end position="125"/>
    </location>
</feature>
<dbReference type="Pfam" id="PF09539">
    <property type="entry name" value="DUF2385"/>
    <property type="match status" value="1"/>
</dbReference>
<dbReference type="NCBIfam" id="TIGR02301">
    <property type="entry name" value="TIGR02301 family protein"/>
    <property type="match status" value="1"/>
</dbReference>
<name>A0ABV1YEW8_9HYPH</name>